<sequence>SSCNFIVKFEWVVENKYDEFYLVDLNTEEEPYYALDKSIPSSRFKKQPTNKGMLRYCFSMDDSISSSTDKRMNGKTLKDFLIEIGELKKNVENILLEINNALNYIIGTCNVEKYNKNIRDIKSVKLLTQNKEFDIGTTLSQIAIALNAGEHIYDKFKAHLYDMHLSNFLENIQPEFSLLFYPVTEPPTMNFRLKKYTNIANDILIFNPLETENITISINIKFLAFYHKASVIKVSNTIIDLGHHDAQWTEKIKSVAKIIKKLPTKKKFGNLLIKNLSDVDLTNSDDSEFIIQELSINLWAKDLKLGSLIIERNITNSVM</sequence>
<accession>A0ABN7VUC9</accession>
<evidence type="ECO:0000313" key="1">
    <source>
        <dbReference type="EMBL" id="CAG8799485.1"/>
    </source>
</evidence>
<feature type="non-terminal residue" evidence="1">
    <location>
        <position position="1"/>
    </location>
</feature>
<organism evidence="1 2">
    <name type="scientific">Gigaspora margarita</name>
    <dbReference type="NCBI Taxonomy" id="4874"/>
    <lineage>
        <taxon>Eukaryota</taxon>
        <taxon>Fungi</taxon>
        <taxon>Fungi incertae sedis</taxon>
        <taxon>Mucoromycota</taxon>
        <taxon>Glomeromycotina</taxon>
        <taxon>Glomeromycetes</taxon>
        <taxon>Diversisporales</taxon>
        <taxon>Gigasporaceae</taxon>
        <taxon>Gigaspora</taxon>
    </lineage>
</organism>
<evidence type="ECO:0000313" key="2">
    <source>
        <dbReference type="Proteomes" id="UP000789901"/>
    </source>
</evidence>
<dbReference type="EMBL" id="CAJVQB010022396">
    <property type="protein sequence ID" value="CAG8799485.1"/>
    <property type="molecule type" value="Genomic_DNA"/>
</dbReference>
<gene>
    <name evidence="1" type="ORF">GMARGA_LOCUS22797</name>
</gene>
<protein>
    <submittedName>
        <fullName evidence="1">5142_t:CDS:1</fullName>
    </submittedName>
</protein>
<reference evidence="1 2" key="1">
    <citation type="submission" date="2021-06" db="EMBL/GenBank/DDBJ databases">
        <authorList>
            <person name="Kallberg Y."/>
            <person name="Tangrot J."/>
            <person name="Rosling A."/>
        </authorList>
    </citation>
    <scope>NUCLEOTIDE SEQUENCE [LARGE SCALE GENOMIC DNA]</scope>
    <source>
        <strain evidence="1 2">120-4 pot B 10/14</strain>
    </source>
</reference>
<dbReference type="Proteomes" id="UP000789901">
    <property type="component" value="Unassembled WGS sequence"/>
</dbReference>
<proteinExistence type="predicted"/>
<name>A0ABN7VUC9_GIGMA</name>
<keyword evidence="2" id="KW-1185">Reference proteome</keyword>
<comment type="caution">
    <text evidence="1">The sequence shown here is derived from an EMBL/GenBank/DDBJ whole genome shotgun (WGS) entry which is preliminary data.</text>
</comment>